<reference evidence="3 4" key="1">
    <citation type="submission" date="2018-12" db="EMBL/GenBank/DDBJ databases">
        <authorList>
            <consortium name="Pathogen Informatics"/>
        </authorList>
    </citation>
    <scope>NUCLEOTIDE SEQUENCE [LARGE SCALE GENOMIC DNA]</scope>
    <source>
        <strain evidence="3 4">NCTC10036</strain>
    </source>
</reference>
<dbReference type="InterPro" id="IPR020000">
    <property type="entry name" value="Phage_P2_LysB"/>
</dbReference>
<feature type="signal peptide" evidence="1">
    <location>
        <begin position="1"/>
        <end position="21"/>
    </location>
</feature>
<dbReference type="Proteomes" id="UP000624159">
    <property type="component" value="Unassembled WGS sequence"/>
</dbReference>
<gene>
    <name evidence="2" type="ORF">I5U13_10915</name>
    <name evidence="3" type="ORF">NCTC10036_00690</name>
</gene>
<evidence type="ECO:0000256" key="1">
    <source>
        <dbReference type="SAM" id="SignalP"/>
    </source>
</evidence>
<dbReference type="NCBIfam" id="TIGR03495">
    <property type="entry name" value="phage_LysB"/>
    <property type="match status" value="1"/>
</dbReference>
<sequence>MNRWLLSLGALLLTLLAASHWQNQHLQQTLEHQQQRLGATQATLTARDAQISQLEQQLQQRESAELALRQALSGAQGLTLQREQRLQGLLNENKKLRDWYRTGLPDDVIRLHQRPTFTNPGDYLRWLSESQQLPHSR</sequence>
<evidence type="ECO:0000313" key="5">
    <source>
        <dbReference type="Proteomes" id="UP000624159"/>
    </source>
</evidence>
<accession>A0A3S5ALX3</accession>
<evidence type="ECO:0000313" key="2">
    <source>
        <dbReference type="EMBL" id="MBH1930164.1"/>
    </source>
</evidence>
<feature type="chain" id="PRO_5018708268" evidence="1">
    <location>
        <begin position="22"/>
        <end position="137"/>
    </location>
</feature>
<dbReference type="Proteomes" id="UP000281904">
    <property type="component" value="Chromosome"/>
</dbReference>
<dbReference type="AlphaFoldDB" id="A0A3S5ALX3"/>
<reference evidence="2 5" key="2">
    <citation type="submission" date="2020-11" db="EMBL/GenBank/DDBJ databases">
        <title>Enhanced detection system for hospital associated transmission using whole genome sequencing surveillance.</title>
        <authorList>
            <person name="Harrison L.H."/>
            <person name="Van Tyne D."/>
            <person name="Marsh J.W."/>
            <person name="Griffith M.P."/>
            <person name="Snyder D.J."/>
            <person name="Cooper V.S."/>
            <person name="Mustapha M."/>
        </authorList>
    </citation>
    <scope>NUCLEOTIDE SEQUENCE [LARGE SCALE GENOMIC DNA]</scope>
    <source>
        <strain evidence="2 5">SER00230</strain>
    </source>
</reference>
<dbReference type="EMBL" id="JADULK010000004">
    <property type="protein sequence ID" value="MBH1930164.1"/>
    <property type="molecule type" value="Genomic_DNA"/>
</dbReference>
<name>A0A3S5ALX3_SERRU</name>
<dbReference type="EMBL" id="LR134493">
    <property type="protein sequence ID" value="VEI61695.1"/>
    <property type="molecule type" value="Genomic_DNA"/>
</dbReference>
<proteinExistence type="predicted"/>
<protein>
    <submittedName>
        <fullName evidence="2">LysB family phage lysis regulatory protein</fullName>
    </submittedName>
    <submittedName>
        <fullName evidence="3">Phage lysis regulatory protein, LysB family</fullName>
    </submittedName>
</protein>
<evidence type="ECO:0000313" key="4">
    <source>
        <dbReference type="Proteomes" id="UP000281904"/>
    </source>
</evidence>
<dbReference type="RefSeq" id="WP_126530540.1">
    <property type="nucleotide sequence ID" value="NZ_JADULK010000004.1"/>
</dbReference>
<keyword evidence="1" id="KW-0732">Signal</keyword>
<keyword evidence="5" id="KW-1185">Reference proteome</keyword>
<evidence type="ECO:0000313" key="3">
    <source>
        <dbReference type="EMBL" id="VEI61695.1"/>
    </source>
</evidence>
<organism evidence="3 4">
    <name type="scientific">Serratia rubidaea</name>
    <name type="common">Serratia marinorubra</name>
    <dbReference type="NCBI Taxonomy" id="61652"/>
    <lineage>
        <taxon>Bacteria</taxon>
        <taxon>Pseudomonadati</taxon>
        <taxon>Pseudomonadota</taxon>
        <taxon>Gammaproteobacteria</taxon>
        <taxon>Enterobacterales</taxon>
        <taxon>Yersiniaceae</taxon>
        <taxon>Serratia</taxon>
    </lineage>
</organism>